<gene>
    <name evidence="1" type="ORF">SAMN05421867_12413</name>
</gene>
<protein>
    <submittedName>
        <fullName evidence="1">Uncharacterized protein</fullName>
    </submittedName>
</protein>
<dbReference type="STRING" id="988821.SAMN05421867_12413"/>
<keyword evidence="2" id="KW-1185">Reference proteome</keyword>
<dbReference type="Proteomes" id="UP000199012">
    <property type="component" value="Unassembled WGS sequence"/>
</dbReference>
<accession>A0A1I1AVH8</accession>
<proteinExistence type="predicted"/>
<name>A0A1I1AVH8_9CELL</name>
<sequence>MTLHLPSFKQANDRAAELLLPYLGPAEIDRTAPRARAQSGPDPDGELLTRYEKVVGADGHTYLVERPAAEV</sequence>
<dbReference type="EMBL" id="FOKA01000024">
    <property type="protein sequence ID" value="SFB42079.1"/>
    <property type="molecule type" value="Genomic_DNA"/>
</dbReference>
<dbReference type="AlphaFoldDB" id="A0A1I1AVH8"/>
<evidence type="ECO:0000313" key="1">
    <source>
        <dbReference type="EMBL" id="SFB42079.1"/>
    </source>
</evidence>
<reference evidence="2" key="1">
    <citation type="submission" date="2016-10" db="EMBL/GenBank/DDBJ databases">
        <authorList>
            <person name="Varghese N."/>
            <person name="Submissions S."/>
        </authorList>
    </citation>
    <scope>NUCLEOTIDE SEQUENCE [LARGE SCALE GENOMIC DNA]</scope>
    <source>
        <strain evidence="2">CGMCC 4.6945</strain>
    </source>
</reference>
<dbReference type="RefSeq" id="WP_090035231.1">
    <property type="nucleotide sequence ID" value="NZ_BONM01000043.1"/>
</dbReference>
<evidence type="ECO:0000313" key="2">
    <source>
        <dbReference type="Proteomes" id="UP000199012"/>
    </source>
</evidence>
<organism evidence="1 2">
    <name type="scientific">Cellulomonas marina</name>
    <dbReference type="NCBI Taxonomy" id="988821"/>
    <lineage>
        <taxon>Bacteria</taxon>
        <taxon>Bacillati</taxon>
        <taxon>Actinomycetota</taxon>
        <taxon>Actinomycetes</taxon>
        <taxon>Micrococcales</taxon>
        <taxon>Cellulomonadaceae</taxon>
        <taxon>Cellulomonas</taxon>
    </lineage>
</organism>
<dbReference type="OrthoDB" id="4829007at2"/>